<evidence type="ECO:0008006" key="4">
    <source>
        <dbReference type="Google" id="ProtNLM"/>
    </source>
</evidence>
<feature type="region of interest" description="Disordered" evidence="1">
    <location>
        <begin position="201"/>
        <end position="238"/>
    </location>
</feature>
<sequence length="357" mass="41365">MGKTDPVTFLINYLSRHGMRLLDLYHLLDPQQTGVISEAQFTERMIKFKSHFDEKLINNSLNLSFMYNFLFLFKCKTDPVTFLINYLSRHGMRLLDLYHLLDPQQTGVISEAQFTERMIHNVLNSANCINTLEMNISLKHLLMRFDYVPLLFVFSRLLASRIYFFRISVGEQLRIKATELSKHQLDQHRLFVRPEGPDIIDKPPKGFPSKTKRSVANSKKQLSKTPNANLMTDLSKSSRNCANGQEKVYPKAISSDKLQEEKNDLPINFTEILKTEKSKPNCASIITKVSSYDSGEILDRMKQLDHVSTSDKRKPLNIPKYKDFGKPINETTINSKLHVIPITEVFNKKYFQDFLYS</sequence>
<dbReference type="Proteomes" id="UP000290809">
    <property type="component" value="Unassembled WGS sequence"/>
</dbReference>
<dbReference type="STRING" id="6184.A0A430PZ27"/>
<name>A0A430PZ27_SCHBO</name>
<accession>A0A430PZ27</accession>
<dbReference type="EMBL" id="QMKO01003907">
    <property type="protein sequence ID" value="RTG80723.1"/>
    <property type="molecule type" value="Genomic_DNA"/>
</dbReference>
<feature type="compositionally biased region" description="Polar residues" evidence="1">
    <location>
        <begin position="214"/>
        <end position="238"/>
    </location>
</feature>
<gene>
    <name evidence="2" type="ORF">DC041_0011964</name>
</gene>
<dbReference type="AlphaFoldDB" id="A0A430PZ27"/>
<comment type="caution">
    <text evidence="2">The sequence shown here is derived from an EMBL/GenBank/DDBJ whole genome shotgun (WGS) entry which is preliminary data.</text>
</comment>
<evidence type="ECO:0000256" key="1">
    <source>
        <dbReference type="SAM" id="MobiDB-lite"/>
    </source>
</evidence>
<protein>
    <recommendedName>
        <fullName evidence="4">EF-hand domain-containing protein</fullName>
    </recommendedName>
</protein>
<keyword evidence="3" id="KW-1185">Reference proteome</keyword>
<organism evidence="2 3">
    <name type="scientific">Schistosoma bovis</name>
    <name type="common">Blood fluke</name>
    <dbReference type="NCBI Taxonomy" id="6184"/>
    <lineage>
        <taxon>Eukaryota</taxon>
        <taxon>Metazoa</taxon>
        <taxon>Spiralia</taxon>
        <taxon>Lophotrochozoa</taxon>
        <taxon>Platyhelminthes</taxon>
        <taxon>Trematoda</taxon>
        <taxon>Digenea</taxon>
        <taxon>Strigeidida</taxon>
        <taxon>Schistosomatoidea</taxon>
        <taxon>Schistosomatidae</taxon>
        <taxon>Schistosoma</taxon>
    </lineage>
</organism>
<proteinExistence type="predicted"/>
<evidence type="ECO:0000313" key="3">
    <source>
        <dbReference type="Proteomes" id="UP000290809"/>
    </source>
</evidence>
<evidence type="ECO:0000313" key="2">
    <source>
        <dbReference type="EMBL" id="RTG80723.1"/>
    </source>
</evidence>
<reference evidence="2 3" key="1">
    <citation type="journal article" date="2019" name="PLoS Pathog.">
        <title>Genome sequence of the bovine parasite Schistosoma bovis Tanzania.</title>
        <authorList>
            <person name="Oey H."/>
            <person name="Zakrzewski M."/>
            <person name="Gobert G."/>
            <person name="Gravermann K."/>
            <person name="Stoye J."/>
            <person name="Jones M."/>
            <person name="Mcmanus D."/>
            <person name="Krause L."/>
        </authorList>
    </citation>
    <scope>NUCLEOTIDE SEQUENCE [LARGE SCALE GENOMIC DNA]</scope>
    <source>
        <strain evidence="2 3">TAN1997</strain>
    </source>
</reference>